<keyword evidence="3" id="KW-0472">Membrane</keyword>
<keyword evidence="3" id="KW-1133">Transmembrane helix</keyword>
<dbReference type="Pfam" id="PF00226">
    <property type="entry name" value="DnaJ"/>
    <property type="match status" value="1"/>
</dbReference>
<proteinExistence type="predicted"/>
<accession>A0A1Y1VPR3</accession>
<dbReference type="PANTHER" id="PTHR44360">
    <property type="entry name" value="DNAJ HOMOLOG SUBFAMILY B MEMBER 9"/>
    <property type="match status" value="1"/>
</dbReference>
<dbReference type="OrthoDB" id="436519at2759"/>
<evidence type="ECO:0000313" key="6">
    <source>
        <dbReference type="Proteomes" id="UP000193719"/>
    </source>
</evidence>
<comment type="caution">
    <text evidence="5">The sequence shown here is derived from an EMBL/GenBank/DDBJ whole genome shotgun (WGS) entry which is preliminary data.</text>
</comment>
<gene>
    <name evidence="5" type="ORF">BCR36DRAFT_340801</name>
</gene>
<protein>
    <submittedName>
        <fullName evidence="5">DnaJ-domain-containing protein</fullName>
    </submittedName>
</protein>
<dbReference type="GO" id="GO:0051787">
    <property type="term" value="F:misfolded protein binding"/>
    <property type="evidence" value="ECO:0007669"/>
    <property type="project" value="TreeGrafter"/>
</dbReference>
<feature type="transmembrane region" description="Helical" evidence="3">
    <location>
        <begin position="169"/>
        <end position="190"/>
    </location>
</feature>
<keyword evidence="6" id="KW-1185">Reference proteome</keyword>
<dbReference type="InterPro" id="IPR036869">
    <property type="entry name" value="J_dom_sf"/>
</dbReference>
<evidence type="ECO:0000256" key="1">
    <source>
        <dbReference type="ARBA" id="ARBA00023186"/>
    </source>
</evidence>
<dbReference type="CDD" id="cd06257">
    <property type="entry name" value="DnaJ"/>
    <property type="match status" value="1"/>
</dbReference>
<dbReference type="Gene3D" id="1.10.287.110">
    <property type="entry name" value="DnaJ domain"/>
    <property type="match status" value="1"/>
</dbReference>
<keyword evidence="1" id="KW-0143">Chaperone</keyword>
<feature type="transmembrane region" description="Helical" evidence="3">
    <location>
        <begin position="197"/>
        <end position="216"/>
    </location>
</feature>
<feature type="domain" description="J" evidence="4">
    <location>
        <begin position="82"/>
        <end position="149"/>
    </location>
</feature>
<dbReference type="PROSITE" id="PS50076">
    <property type="entry name" value="DNAJ_2"/>
    <property type="match status" value="1"/>
</dbReference>
<feature type="transmembrane region" description="Helical" evidence="3">
    <location>
        <begin position="54"/>
        <end position="71"/>
    </location>
</feature>
<dbReference type="Proteomes" id="UP000193719">
    <property type="component" value="Unassembled WGS sequence"/>
</dbReference>
<evidence type="ECO:0000313" key="5">
    <source>
        <dbReference type="EMBL" id="ORX60861.1"/>
    </source>
</evidence>
<feature type="compositionally biased region" description="Low complexity" evidence="2">
    <location>
        <begin position="333"/>
        <end position="347"/>
    </location>
</feature>
<dbReference type="GO" id="GO:0005783">
    <property type="term" value="C:endoplasmic reticulum"/>
    <property type="evidence" value="ECO:0007669"/>
    <property type="project" value="TreeGrafter"/>
</dbReference>
<reference evidence="5 6" key="2">
    <citation type="submission" date="2016-08" db="EMBL/GenBank/DDBJ databases">
        <title>Pervasive Adenine N6-methylation of Active Genes in Fungi.</title>
        <authorList>
            <consortium name="DOE Joint Genome Institute"/>
            <person name="Mondo S.J."/>
            <person name="Dannebaum R.O."/>
            <person name="Kuo R.C."/>
            <person name="Labutti K."/>
            <person name="Haridas S."/>
            <person name="Kuo A."/>
            <person name="Salamov A."/>
            <person name="Ahrendt S.R."/>
            <person name="Lipzen A."/>
            <person name="Sullivan W."/>
            <person name="Andreopoulos W.B."/>
            <person name="Clum A."/>
            <person name="Lindquist E."/>
            <person name="Daum C."/>
            <person name="Ramamoorthy G.K."/>
            <person name="Gryganskyi A."/>
            <person name="Culley D."/>
            <person name="Magnuson J.K."/>
            <person name="James T.Y."/>
            <person name="O'Malley M.A."/>
            <person name="Stajich J.E."/>
            <person name="Spatafora J.W."/>
            <person name="Visel A."/>
            <person name="Grigoriev I.V."/>
        </authorList>
    </citation>
    <scope>NUCLEOTIDE SEQUENCE [LARGE SCALE GENOMIC DNA]</scope>
    <source>
        <strain evidence="6">finn</strain>
    </source>
</reference>
<feature type="region of interest" description="Disordered" evidence="2">
    <location>
        <begin position="329"/>
        <end position="357"/>
    </location>
</feature>
<dbReference type="EMBL" id="MCFH01000001">
    <property type="protein sequence ID" value="ORX60861.1"/>
    <property type="molecule type" value="Genomic_DNA"/>
</dbReference>
<organism evidence="5 6">
    <name type="scientific">Piromyces finnis</name>
    <dbReference type="NCBI Taxonomy" id="1754191"/>
    <lineage>
        <taxon>Eukaryota</taxon>
        <taxon>Fungi</taxon>
        <taxon>Fungi incertae sedis</taxon>
        <taxon>Chytridiomycota</taxon>
        <taxon>Chytridiomycota incertae sedis</taxon>
        <taxon>Neocallimastigomycetes</taxon>
        <taxon>Neocallimastigales</taxon>
        <taxon>Neocallimastigaceae</taxon>
        <taxon>Piromyces</taxon>
    </lineage>
</organism>
<evidence type="ECO:0000256" key="3">
    <source>
        <dbReference type="SAM" id="Phobius"/>
    </source>
</evidence>
<dbReference type="SUPFAM" id="SSF46565">
    <property type="entry name" value="Chaperone J-domain"/>
    <property type="match status" value="1"/>
</dbReference>
<dbReference type="AlphaFoldDB" id="A0A1Y1VPR3"/>
<name>A0A1Y1VPR3_9FUNG</name>
<dbReference type="GO" id="GO:0051087">
    <property type="term" value="F:protein-folding chaperone binding"/>
    <property type="evidence" value="ECO:0007669"/>
    <property type="project" value="TreeGrafter"/>
</dbReference>
<dbReference type="InterPro" id="IPR051948">
    <property type="entry name" value="Hsp70_co-chaperone_J-domain"/>
</dbReference>
<dbReference type="PRINTS" id="PR00625">
    <property type="entry name" value="JDOMAIN"/>
</dbReference>
<reference evidence="5 6" key="1">
    <citation type="submission" date="2016-08" db="EMBL/GenBank/DDBJ databases">
        <title>Genomes of anaerobic fungi encode conserved fungal cellulosomes for biomass hydrolysis.</title>
        <authorList>
            <consortium name="DOE Joint Genome Institute"/>
            <person name="Haitjema C.H."/>
            <person name="Gilmore S.P."/>
            <person name="Henske J.K."/>
            <person name="Solomon K.V."/>
            <person name="De Groot R."/>
            <person name="Kuo A."/>
            <person name="Mondo S.J."/>
            <person name="Salamov A.A."/>
            <person name="Labutti K."/>
            <person name="Zhao Z."/>
            <person name="Chiniquy J."/>
            <person name="Barry K."/>
            <person name="Brewer H.M."/>
            <person name="Purvine S.O."/>
            <person name="Wright A.T."/>
            <person name="Boxma B."/>
            <person name="Van Alen T."/>
            <person name="Hackstein J.H."/>
            <person name="Baker S.E."/>
            <person name="Grigoriev I.V."/>
            <person name="O'Malley M.A."/>
        </authorList>
    </citation>
    <scope>NUCLEOTIDE SEQUENCE [LARGE SCALE GENOMIC DNA]</scope>
    <source>
        <strain evidence="6">finn</strain>
    </source>
</reference>
<evidence type="ECO:0000259" key="4">
    <source>
        <dbReference type="PROSITE" id="PS50076"/>
    </source>
</evidence>
<dbReference type="InterPro" id="IPR001623">
    <property type="entry name" value="DnaJ_domain"/>
</dbReference>
<dbReference type="GO" id="GO:0036503">
    <property type="term" value="P:ERAD pathway"/>
    <property type="evidence" value="ECO:0007669"/>
    <property type="project" value="TreeGrafter"/>
</dbReference>
<dbReference type="SMART" id="SM00271">
    <property type="entry name" value="DnaJ"/>
    <property type="match status" value="1"/>
</dbReference>
<dbReference type="PANTHER" id="PTHR44360:SF1">
    <property type="entry name" value="DNAJ HOMOLOG SUBFAMILY B MEMBER 9"/>
    <property type="match status" value="1"/>
</dbReference>
<sequence>MVHIQTNMFSGALMWAFLPRMATNFLLARYYDWKYAPHSPSRPRQGSQKFKRDYKKFHILVIVVYLIFNFYKSMYQEPRSPTLYETLNISKDFTSQQLKSSFRRLSLQYHPDKLGSDFTAEAQEKYILIRSAYEILQDPIRLKAYEKFGLTAFECKHCKNEKDYLYFMLPAYVMHYAVTGLVLLIFFVLFGKGYGRYWRFLIYFGTAAFEANILIADHDPISYFLPKLLIFEKIEIIRQLNVTFFIALTHIGPDLIPEKSNDLKKNLKELNKLSIGLDKQNSVHFVQGYEPFENNPEALNSLQRAMSKLAVDIRLFDFKEIQQVYENMKKSKGSSNTKTTPTSSFNNQASENIKKRK</sequence>
<evidence type="ECO:0000256" key="2">
    <source>
        <dbReference type="SAM" id="MobiDB-lite"/>
    </source>
</evidence>
<keyword evidence="3" id="KW-0812">Transmembrane</keyword>
<dbReference type="STRING" id="1754191.A0A1Y1VPR3"/>